<evidence type="ECO:0000256" key="1">
    <source>
        <dbReference type="SAM" id="MobiDB-lite"/>
    </source>
</evidence>
<accession>Q6IIC6</accession>
<feature type="compositionally biased region" description="Low complexity" evidence="1">
    <location>
        <begin position="20"/>
        <end position="32"/>
    </location>
</feature>
<organism evidence="2">
    <name type="scientific">Drosophila melanogaster</name>
    <name type="common">Fruit fly</name>
    <dbReference type="NCBI Taxonomy" id="7227"/>
    <lineage>
        <taxon>Eukaryota</taxon>
        <taxon>Metazoa</taxon>
        <taxon>Ecdysozoa</taxon>
        <taxon>Arthropoda</taxon>
        <taxon>Hexapoda</taxon>
        <taxon>Insecta</taxon>
        <taxon>Pterygota</taxon>
        <taxon>Neoptera</taxon>
        <taxon>Endopterygota</taxon>
        <taxon>Diptera</taxon>
        <taxon>Brachycera</taxon>
        <taxon>Muscomorpha</taxon>
        <taxon>Ephydroidea</taxon>
        <taxon>Drosophilidae</taxon>
        <taxon>Drosophila</taxon>
        <taxon>Sophophora</taxon>
    </lineage>
</organism>
<evidence type="ECO:0000313" key="2">
    <source>
        <dbReference type="EMBL" id="DAA03340.1"/>
    </source>
</evidence>
<feature type="region of interest" description="Disordered" evidence="1">
    <location>
        <begin position="1"/>
        <end position="58"/>
    </location>
</feature>
<dbReference type="EMBL" id="BK003140">
    <property type="protein sequence ID" value="DAA03340.1"/>
    <property type="molecule type" value="Genomic_DNA"/>
</dbReference>
<name>Q6IIC6_DROME</name>
<proteinExistence type="predicted"/>
<reference evidence="2" key="1">
    <citation type="journal article" date="2003" name="Genome Biol.">
        <title>An integrated gene annotation and transcriptional profiling approach towards the full gene content of the Drosophila genome.</title>
        <authorList>
            <person name="Hild M."/>
            <person name="Beckmann B."/>
            <person name="Haas S.A."/>
            <person name="Koch B."/>
            <person name="Solovyev V."/>
            <person name="Busold C."/>
            <person name="Fellenberg K."/>
            <person name="Boutros M."/>
            <person name="Vingron M."/>
            <person name="Sauer F."/>
            <person name="Hoheisel J.D."/>
            <person name="Paro R."/>
        </authorList>
    </citation>
    <scope>NUCLEOTIDE SEQUENCE</scope>
</reference>
<protein>
    <submittedName>
        <fullName evidence="2">HDC18992</fullName>
    </submittedName>
</protein>
<dbReference type="AlphaFoldDB" id="Q6IIC6"/>
<gene>
    <name evidence="2" type="ORF">HDC18992</name>
</gene>
<sequence>MTEGKATNRKTKMIRALNHGQLLPLGVQGQGQKADTTSKDELGEKDDDDDDGRPPGAPLAAPPVICGCWSASLVFDCVWLPYLFMANESQSIVGQQQRNGAAVVAKAFIKYYILFLLTKPH</sequence>